<dbReference type="InterPro" id="IPR028098">
    <property type="entry name" value="Glyco_trans_4-like_N"/>
</dbReference>
<protein>
    <recommendedName>
        <fullName evidence="5">Glycosyl transferase</fullName>
    </recommendedName>
</protein>
<evidence type="ECO:0000259" key="2">
    <source>
        <dbReference type="Pfam" id="PF13439"/>
    </source>
</evidence>
<proteinExistence type="predicted"/>
<sequence>MKIGIYCTNNLIYPTPEGVIYASMNVAGNLADQLTDMGEDVTFFAPIGTKTKAHLVTFDMKPFSDPSVHQTYTHEDASYHYENIMMIKALEYMNDHNFDVFHSHTRPFSVVEFASLKPKLPTVVTIHDPLSDSGYSILPWYNQFLNLHFVSLSYSQRKPQPNLTWANNIYNGINLSLWPYEEKQGSYLLFVGRILPEKGVDTAVQIALKTKMPLKIVGTVYPHSQEFFDTSIKPYLSETIQFLGAKTPMELAPLYQGAYALINPIRWEEPFGLVMIEAMACGTPVIASHHGSVPEIITHGKTGFICESDTDMVKFTSYVSQIPQLTRKDCRDHATANFSIDTMTANYLTIYSQTQKS</sequence>
<evidence type="ECO:0000313" key="3">
    <source>
        <dbReference type="EMBL" id="PIZ47398.1"/>
    </source>
</evidence>
<evidence type="ECO:0000313" key="4">
    <source>
        <dbReference type="Proteomes" id="UP000228920"/>
    </source>
</evidence>
<gene>
    <name evidence="3" type="ORF">COY32_01820</name>
</gene>
<dbReference type="PANTHER" id="PTHR45947:SF3">
    <property type="entry name" value="SULFOQUINOVOSYL TRANSFERASE SQD2"/>
    <property type="match status" value="1"/>
</dbReference>
<dbReference type="SUPFAM" id="SSF53756">
    <property type="entry name" value="UDP-Glycosyltransferase/glycogen phosphorylase"/>
    <property type="match status" value="1"/>
</dbReference>
<feature type="domain" description="Glycosyltransferase subfamily 4-like N-terminal" evidence="2">
    <location>
        <begin position="26"/>
        <end position="142"/>
    </location>
</feature>
<name>A0A2M7TKM4_UNCKA</name>
<evidence type="ECO:0000259" key="1">
    <source>
        <dbReference type="Pfam" id="PF00534"/>
    </source>
</evidence>
<accession>A0A2M7TKM4</accession>
<dbReference type="InterPro" id="IPR001296">
    <property type="entry name" value="Glyco_trans_1"/>
</dbReference>
<dbReference type="EMBL" id="PFNL01000051">
    <property type="protein sequence ID" value="PIZ47398.1"/>
    <property type="molecule type" value="Genomic_DNA"/>
</dbReference>
<feature type="domain" description="Glycosyl transferase family 1" evidence="1">
    <location>
        <begin position="184"/>
        <end position="314"/>
    </location>
</feature>
<evidence type="ECO:0008006" key="5">
    <source>
        <dbReference type="Google" id="ProtNLM"/>
    </source>
</evidence>
<dbReference type="AlphaFoldDB" id="A0A2M7TKM4"/>
<reference evidence="4" key="1">
    <citation type="submission" date="2017-09" db="EMBL/GenBank/DDBJ databases">
        <title>Depth-based differentiation of microbial function through sediment-hosted aquifers and enrichment of novel symbionts in the deep terrestrial subsurface.</title>
        <authorList>
            <person name="Probst A.J."/>
            <person name="Ladd B."/>
            <person name="Jarett J.K."/>
            <person name="Geller-Mcgrath D.E."/>
            <person name="Sieber C.M.K."/>
            <person name="Emerson J.B."/>
            <person name="Anantharaman K."/>
            <person name="Thomas B.C."/>
            <person name="Malmstrom R."/>
            <person name="Stieglmeier M."/>
            <person name="Klingl A."/>
            <person name="Woyke T."/>
            <person name="Ryan C.M."/>
            <person name="Banfield J.F."/>
        </authorList>
    </citation>
    <scope>NUCLEOTIDE SEQUENCE [LARGE SCALE GENOMIC DNA]</scope>
</reference>
<dbReference type="Proteomes" id="UP000228920">
    <property type="component" value="Unassembled WGS sequence"/>
</dbReference>
<dbReference type="Gene3D" id="3.40.50.2000">
    <property type="entry name" value="Glycogen Phosphorylase B"/>
    <property type="match status" value="2"/>
</dbReference>
<organism evidence="3 4">
    <name type="scientific">candidate division WWE3 bacterium CG_4_10_14_0_2_um_filter_41_14</name>
    <dbReference type="NCBI Taxonomy" id="1975072"/>
    <lineage>
        <taxon>Bacteria</taxon>
        <taxon>Katanobacteria</taxon>
    </lineage>
</organism>
<comment type="caution">
    <text evidence="3">The sequence shown here is derived from an EMBL/GenBank/DDBJ whole genome shotgun (WGS) entry which is preliminary data.</text>
</comment>
<dbReference type="Pfam" id="PF13439">
    <property type="entry name" value="Glyco_transf_4"/>
    <property type="match status" value="1"/>
</dbReference>
<dbReference type="GO" id="GO:0016757">
    <property type="term" value="F:glycosyltransferase activity"/>
    <property type="evidence" value="ECO:0007669"/>
    <property type="project" value="InterPro"/>
</dbReference>
<dbReference type="InterPro" id="IPR050194">
    <property type="entry name" value="Glycosyltransferase_grp1"/>
</dbReference>
<dbReference type="CDD" id="cd03802">
    <property type="entry name" value="GT4_AviGT4-like"/>
    <property type="match status" value="1"/>
</dbReference>
<dbReference type="Pfam" id="PF00534">
    <property type="entry name" value="Glycos_transf_1"/>
    <property type="match status" value="1"/>
</dbReference>
<dbReference type="PANTHER" id="PTHR45947">
    <property type="entry name" value="SULFOQUINOVOSYL TRANSFERASE SQD2"/>
    <property type="match status" value="1"/>
</dbReference>